<name>A0A9Q3ENH6_9BASI</name>
<dbReference type="EMBL" id="AVOT02030080">
    <property type="protein sequence ID" value="MBW0523177.1"/>
    <property type="molecule type" value="Genomic_DNA"/>
</dbReference>
<gene>
    <name evidence="2" type="ORF">O181_062892</name>
</gene>
<proteinExistence type="predicted"/>
<protein>
    <submittedName>
        <fullName evidence="2">Uncharacterized protein</fullName>
    </submittedName>
</protein>
<evidence type="ECO:0000313" key="2">
    <source>
        <dbReference type="EMBL" id="MBW0523177.1"/>
    </source>
</evidence>
<accession>A0A9Q3ENH6</accession>
<comment type="caution">
    <text evidence="2">The sequence shown here is derived from an EMBL/GenBank/DDBJ whole genome shotgun (WGS) entry which is preliminary data.</text>
</comment>
<sequence length="143" mass="16469">MALRPPLRVPREGNESAKDIVRDFSKEQEELTKIFIEKTVLKQKTEEEVKPTEKKSGDKSTSTPNVEDWSNWKPPTISSAIDPLESHIGLRQTKKRMRRQAQNPDPKNKAAIPGTYIEEEKDEKRVIIPTIFQNSNISKPEKF</sequence>
<evidence type="ECO:0000256" key="1">
    <source>
        <dbReference type="SAM" id="MobiDB-lite"/>
    </source>
</evidence>
<keyword evidence="3" id="KW-1185">Reference proteome</keyword>
<feature type="region of interest" description="Disordered" evidence="1">
    <location>
        <begin position="42"/>
        <end position="80"/>
    </location>
</feature>
<dbReference type="AlphaFoldDB" id="A0A9Q3ENH6"/>
<reference evidence="2" key="1">
    <citation type="submission" date="2021-03" db="EMBL/GenBank/DDBJ databases">
        <title>Draft genome sequence of rust myrtle Austropuccinia psidii MF-1, a brazilian biotype.</title>
        <authorList>
            <person name="Quecine M.C."/>
            <person name="Pachon D.M.R."/>
            <person name="Bonatelli M.L."/>
            <person name="Correr F.H."/>
            <person name="Franceschini L.M."/>
            <person name="Leite T.F."/>
            <person name="Margarido G.R.A."/>
            <person name="Almeida C.A."/>
            <person name="Ferrarezi J.A."/>
            <person name="Labate C.A."/>
        </authorList>
    </citation>
    <scope>NUCLEOTIDE SEQUENCE</scope>
    <source>
        <strain evidence="2">MF-1</strain>
    </source>
</reference>
<organism evidence="2 3">
    <name type="scientific">Austropuccinia psidii MF-1</name>
    <dbReference type="NCBI Taxonomy" id="1389203"/>
    <lineage>
        <taxon>Eukaryota</taxon>
        <taxon>Fungi</taxon>
        <taxon>Dikarya</taxon>
        <taxon>Basidiomycota</taxon>
        <taxon>Pucciniomycotina</taxon>
        <taxon>Pucciniomycetes</taxon>
        <taxon>Pucciniales</taxon>
        <taxon>Sphaerophragmiaceae</taxon>
        <taxon>Austropuccinia</taxon>
    </lineage>
</organism>
<dbReference type="Proteomes" id="UP000765509">
    <property type="component" value="Unassembled WGS sequence"/>
</dbReference>
<evidence type="ECO:0000313" key="3">
    <source>
        <dbReference type="Proteomes" id="UP000765509"/>
    </source>
</evidence>
<feature type="compositionally biased region" description="Basic and acidic residues" evidence="1">
    <location>
        <begin position="42"/>
        <end position="58"/>
    </location>
</feature>
<feature type="region of interest" description="Disordered" evidence="1">
    <location>
        <begin position="93"/>
        <end position="117"/>
    </location>
</feature>